<comment type="caution">
    <text evidence="7">The sequence shown here is derived from an EMBL/GenBank/DDBJ whole genome shotgun (WGS) entry which is preliminary data.</text>
</comment>
<dbReference type="PANTHER" id="PTHR16521">
    <property type="entry name" value="TYPE-1 ANGIOTENSIN II RECEPTOR-ASSOCIATED PROTEIN"/>
    <property type="match status" value="1"/>
</dbReference>
<gene>
    <name evidence="7" type="ORF">ODALV1_LOCUS14206</name>
</gene>
<dbReference type="EMBL" id="CAXLJM020000045">
    <property type="protein sequence ID" value="CAL8110384.1"/>
    <property type="molecule type" value="Genomic_DNA"/>
</dbReference>
<protein>
    <recommendedName>
        <fullName evidence="9">Type-1 angiotensin II receptor-associated protein</fullName>
    </recommendedName>
</protein>
<feature type="transmembrane region" description="Helical" evidence="6">
    <location>
        <begin position="92"/>
        <end position="112"/>
    </location>
</feature>
<feature type="transmembrane region" description="Helical" evidence="6">
    <location>
        <begin position="60"/>
        <end position="80"/>
    </location>
</feature>
<keyword evidence="3 6" id="KW-1133">Transmembrane helix</keyword>
<evidence type="ECO:0000256" key="3">
    <source>
        <dbReference type="ARBA" id="ARBA00022989"/>
    </source>
</evidence>
<evidence type="ECO:0008006" key="9">
    <source>
        <dbReference type="Google" id="ProtNLM"/>
    </source>
</evidence>
<sequence>MASKSTASGGLLKVIFLSHLVLSSWGMMSPFFVPNSYVYYNFIYMLALMWAIGTNNIDSIIMALLINAVIIVLDAFALAYSWPRSASSRETLYFGLAIANEVLRPLAAVLLYRIFKERDTENQGIRGVFADVFGETNGGPNQQREGYESIPQQNVSVQESSTSA</sequence>
<evidence type="ECO:0000256" key="1">
    <source>
        <dbReference type="ARBA" id="ARBA00004141"/>
    </source>
</evidence>
<feature type="transmembrane region" description="Helical" evidence="6">
    <location>
        <begin position="12"/>
        <end position="31"/>
    </location>
</feature>
<keyword evidence="8" id="KW-1185">Reference proteome</keyword>
<evidence type="ECO:0000313" key="8">
    <source>
        <dbReference type="Proteomes" id="UP001642540"/>
    </source>
</evidence>
<accession>A0ABP1QR96</accession>
<proteinExistence type="predicted"/>
<evidence type="ECO:0000256" key="2">
    <source>
        <dbReference type="ARBA" id="ARBA00022692"/>
    </source>
</evidence>
<dbReference type="InterPro" id="IPR009436">
    <property type="entry name" value="AGTRAP"/>
</dbReference>
<dbReference type="Proteomes" id="UP001642540">
    <property type="component" value="Unassembled WGS sequence"/>
</dbReference>
<dbReference type="PANTHER" id="PTHR16521:SF3">
    <property type="entry name" value="TYPE-1 ANGIOTENSIN II RECEPTOR-ASSOCIATED PROTEIN"/>
    <property type="match status" value="1"/>
</dbReference>
<evidence type="ECO:0000256" key="6">
    <source>
        <dbReference type="SAM" id="Phobius"/>
    </source>
</evidence>
<evidence type="ECO:0000256" key="5">
    <source>
        <dbReference type="SAM" id="MobiDB-lite"/>
    </source>
</evidence>
<feature type="region of interest" description="Disordered" evidence="5">
    <location>
        <begin position="137"/>
        <end position="164"/>
    </location>
</feature>
<comment type="subcellular location">
    <subcellularLocation>
        <location evidence="1">Membrane</location>
        <topology evidence="1">Multi-pass membrane protein</topology>
    </subcellularLocation>
</comment>
<evidence type="ECO:0000256" key="4">
    <source>
        <dbReference type="ARBA" id="ARBA00023136"/>
    </source>
</evidence>
<feature type="compositionally biased region" description="Polar residues" evidence="5">
    <location>
        <begin position="138"/>
        <end position="164"/>
    </location>
</feature>
<organism evidence="7 8">
    <name type="scientific">Orchesella dallaii</name>
    <dbReference type="NCBI Taxonomy" id="48710"/>
    <lineage>
        <taxon>Eukaryota</taxon>
        <taxon>Metazoa</taxon>
        <taxon>Ecdysozoa</taxon>
        <taxon>Arthropoda</taxon>
        <taxon>Hexapoda</taxon>
        <taxon>Collembola</taxon>
        <taxon>Entomobryomorpha</taxon>
        <taxon>Entomobryoidea</taxon>
        <taxon>Orchesellidae</taxon>
        <taxon>Orchesellinae</taxon>
        <taxon>Orchesella</taxon>
    </lineage>
</organism>
<evidence type="ECO:0000313" key="7">
    <source>
        <dbReference type="EMBL" id="CAL8110384.1"/>
    </source>
</evidence>
<keyword evidence="4 6" id="KW-0472">Membrane</keyword>
<name>A0ABP1QR96_9HEXA</name>
<dbReference type="SMART" id="SM00805">
    <property type="entry name" value="AGTRAP"/>
    <property type="match status" value="1"/>
</dbReference>
<reference evidence="7 8" key="1">
    <citation type="submission" date="2024-08" db="EMBL/GenBank/DDBJ databases">
        <authorList>
            <person name="Cucini C."/>
            <person name="Frati F."/>
        </authorList>
    </citation>
    <scope>NUCLEOTIDE SEQUENCE [LARGE SCALE GENOMIC DNA]</scope>
</reference>
<feature type="transmembrane region" description="Helical" evidence="6">
    <location>
        <begin position="37"/>
        <end position="53"/>
    </location>
</feature>
<keyword evidence="2 6" id="KW-0812">Transmembrane</keyword>
<dbReference type="Pfam" id="PF06396">
    <property type="entry name" value="AGTRAP"/>
    <property type="match status" value="1"/>
</dbReference>